<gene>
    <name evidence="2" type="ordered locus">Os01g0301300</name>
</gene>
<proteinExistence type="predicted"/>
<dbReference type="Gramene" id="Os01t0301300-01">
    <property type="protein sequence ID" value="Os01t0301300-01"/>
    <property type="gene ID" value="Os01g0301300"/>
</dbReference>
<dbReference type="EMBL" id="AP008207">
    <property type="protein sequence ID" value="BAF04736.1"/>
    <property type="molecule type" value="Genomic_DNA"/>
</dbReference>
<accession>A0A0P0V1J4</accession>
<evidence type="ECO:0000313" key="3">
    <source>
        <dbReference type="Proteomes" id="UP000000763"/>
    </source>
</evidence>
<protein>
    <submittedName>
        <fullName evidence="2">Os01g0301300 protein</fullName>
    </submittedName>
</protein>
<dbReference type="KEGG" id="dosa:Os01g0301300"/>
<dbReference type="Proteomes" id="UP000000763">
    <property type="component" value="Chromosome 1"/>
</dbReference>
<reference evidence="2 3" key="1">
    <citation type="journal article" date="2005" name="Nature">
        <title>The map-based sequence of the rice genome.</title>
        <authorList>
            <consortium name="International rice genome sequencing project (IRGSP)"/>
            <person name="Matsumoto T."/>
            <person name="Wu J."/>
            <person name="Kanamori H."/>
            <person name="Katayose Y."/>
            <person name="Fujisawa M."/>
            <person name="Namiki N."/>
            <person name="Mizuno H."/>
            <person name="Yamamoto K."/>
            <person name="Antonio B.A."/>
            <person name="Baba T."/>
            <person name="Sakata K."/>
            <person name="Nagamura Y."/>
            <person name="Aoki H."/>
            <person name="Arikawa K."/>
            <person name="Arita K."/>
            <person name="Bito T."/>
            <person name="Chiden Y."/>
            <person name="Fujitsuka N."/>
            <person name="Fukunaka R."/>
            <person name="Hamada M."/>
            <person name="Harada C."/>
            <person name="Hayashi A."/>
            <person name="Hijishita S."/>
            <person name="Honda M."/>
            <person name="Hosokawa S."/>
            <person name="Ichikawa Y."/>
            <person name="Idonuma A."/>
            <person name="Iijima M."/>
            <person name="Ikeda M."/>
            <person name="Ikeno M."/>
            <person name="Ito K."/>
            <person name="Ito S."/>
            <person name="Ito T."/>
            <person name="Ito Y."/>
            <person name="Ito Y."/>
            <person name="Iwabuchi A."/>
            <person name="Kamiya K."/>
            <person name="Karasawa W."/>
            <person name="Kurita K."/>
            <person name="Katagiri S."/>
            <person name="Kikuta A."/>
            <person name="Kobayashi H."/>
            <person name="Kobayashi N."/>
            <person name="Machita K."/>
            <person name="Maehara T."/>
            <person name="Masukawa M."/>
            <person name="Mizubayashi T."/>
            <person name="Mukai Y."/>
            <person name="Nagasaki H."/>
            <person name="Nagata Y."/>
            <person name="Naito S."/>
            <person name="Nakashima M."/>
            <person name="Nakama Y."/>
            <person name="Nakamichi Y."/>
            <person name="Nakamura M."/>
            <person name="Meguro A."/>
            <person name="Negishi M."/>
            <person name="Ohta I."/>
            <person name="Ohta T."/>
            <person name="Okamoto M."/>
            <person name="Ono N."/>
            <person name="Saji S."/>
            <person name="Sakaguchi M."/>
            <person name="Sakai K."/>
            <person name="Shibata M."/>
            <person name="Shimokawa T."/>
            <person name="Song J."/>
            <person name="Takazaki Y."/>
            <person name="Terasawa K."/>
            <person name="Tsugane M."/>
            <person name="Tsuji K."/>
            <person name="Ueda S."/>
            <person name="Waki K."/>
            <person name="Yamagata H."/>
            <person name="Yamamoto M."/>
            <person name="Yamamoto S."/>
            <person name="Yamane H."/>
            <person name="Yoshiki S."/>
            <person name="Yoshihara R."/>
            <person name="Yukawa K."/>
            <person name="Zhong H."/>
            <person name="Yano M."/>
            <person name="Yuan Q."/>
            <person name="Ouyang S."/>
            <person name="Liu J."/>
            <person name="Jones K.M."/>
            <person name="Gansberger K."/>
            <person name="Moffat K."/>
            <person name="Hill J."/>
            <person name="Bera J."/>
            <person name="Fadrosh D."/>
            <person name="Jin S."/>
            <person name="Johri S."/>
            <person name="Kim M."/>
            <person name="Overton L."/>
            <person name="Reardon M."/>
            <person name="Tsitrin T."/>
            <person name="Vuong H."/>
            <person name="Weaver B."/>
            <person name="Ciecko A."/>
            <person name="Tallon L."/>
            <person name="Jackson J."/>
            <person name="Pai G."/>
            <person name="Aken S.V."/>
            <person name="Utterback T."/>
            <person name="Reidmuller S."/>
            <person name="Feldblyum T."/>
            <person name="Hsiao J."/>
            <person name="Zismann V."/>
            <person name="Iobst S."/>
            <person name="de Vazeille A.R."/>
            <person name="Buell C.R."/>
            <person name="Ying K."/>
            <person name="Li Y."/>
            <person name="Lu T."/>
            <person name="Huang Y."/>
            <person name="Zhao Q."/>
            <person name="Feng Q."/>
            <person name="Zhang L."/>
            <person name="Zhu J."/>
            <person name="Weng Q."/>
            <person name="Mu J."/>
            <person name="Lu Y."/>
            <person name="Fan D."/>
            <person name="Liu Y."/>
            <person name="Guan J."/>
            <person name="Zhang Y."/>
            <person name="Yu S."/>
            <person name="Liu X."/>
            <person name="Zhang Y."/>
            <person name="Hong G."/>
            <person name="Han B."/>
            <person name="Choisne N."/>
            <person name="Demange N."/>
            <person name="Orjeda G."/>
            <person name="Samain S."/>
            <person name="Cattolico L."/>
            <person name="Pelletier E."/>
            <person name="Couloux A."/>
            <person name="Segurens B."/>
            <person name="Wincker P."/>
            <person name="D'Hont A."/>
            <person name="Scarpelli C."/>
            <person name="Weissenbach J."/>
            <person name="Salanoubat M."/>
            <person name="Quetier F."/>
            <person name="Yu Y."/>
            <person name="Kim H.R."/>
            <person name="Rambo T."/>
            <person name="Currie J."/>
            <person name="Collura K."/>
            <person name="Luo M."/>
            <person name="Yang T."/>
            <person name="Ammiraju J.S.S."/>
            <person name="Engler F."/>
            <person name="Soderlund C."/>
            <person name="Wing R.A."/>
            <person name="Palmer L.E."/>
            <person name="de la Bastide M."/>
            <person name="Spiegel L."/>
            <person name="Nascimento L."/>
            <person name="Zutavern T."/>
            <person name="O'Shaughnessy A."/>
            <person name="Dike S."/>
            <person name="Dedhia N."/>
            <person name="Preston R."/>
            <person name="Balija V."/>
            <person name="McCombie W.R."/>
            <person name="Chow T."/>
            <person name="Chen H."/>
            <person name="Chung M."/>
            <person name="Chen C."/>
            <person name="Shaw J."/>
            <person name="Wu H."/>
            <person name="Hsiao K."/>
            <person name="Chao Y."/>
            <person name="Chu M."/>
            <person name="Cheng C."/>
            <person name="Hour A."/>
            <person name="Lee P."/>
            <person name="Lin S."/>
            <person name="Lin Y."/>
            <person name="Liou J."/>
            <person name="Liu S."/>
            <person name="Hsing Y."/>
            <person name="Raghuvanshi S."/>
            <person name="Mohanty A."/>
            <person name="Bharti A.K."/>
            <person name="Gaur A."/>
            <person name="Gupta V."/>
            <person name="Kumar D."/>
            <person name="Ravi V."/>
            <person name="Vij S."/>
            <person name="Kapur A."/>
            <person name="Khurana P."/>
            <person name="Khurana P."/>
            <person name="Khurana J.P."/>
            <person name="Tyagi A.K."/>
            <person name="Gaikwad K."/>
            <person name="Singh A."/>
            <person name="Dalal V."/>
            <person name="Srivastava S."/>
            <person name="Dixit A."/>
            <person name="Pal A.K."/>
            <person name="Ghazi I.A."/>
            <person name="Yadav M."/>
            <person name="Pandit A."/>
            <person name="Bhargava A."/>
            <person name="Sureshbabu K."/>
            <person name="Batra K."/>
            <person name="Sharma T.R."/>
            <person name="Mohapatra T."/>
            <person name="Singh N.K."/>
            <person name="Messing J."/>
            <person name="Nelson A.B."/>
            <person name="Fuks G."/>
            <person name="Kavchok S."/>
            <person name="Keizer G."/>
            <person name="Linton E."/>
            <person name="Llaca V."/>
            <person name="Song R."/>
            <person name="Tanyolac B."/>
            <person name="Young S."/>
            <person name="Ho-Il K."/>
            <person name="Hahn J.H."/>
            <person name="Sangsakoo G."/>
            <person name="Vanavichit A."/>
            <person name="de Mattos Luiz.A.T."/>
            <person name="Zimmer P.D."/>
            <person name="Malone G."/>
            <person name="Dellagostin O."/>
            <person name="de Oliveira A.C."/>
            <person name="Bevan M."/>
            <person name="Bancroft I."/>
            <person name="Minx P."/>
            <person name="Cordum H."/>
            <person name="Wilson R."/>
            <person name="Cheng Z."/>
            <person name="Jin W."/>
            <person name="Jiang J."/>
            <person name="Leong S.A."/>
            <person name="Iwama H."/>
            <person name="Gojobori T."/>
            <person name="Itoh T."/>
            <person name="Niimura Y."/>
            <person name="Fujii Y."/>
            <person name="Habara T."/>
            <person name="Sakai H."/>
            <person name="Sato Y."/>
            <person name="Wilson G."/>
            <person name="Kumar K."/>
            <person name="McCouch S."/>
            <person name="Juretic N."/>
            <person name="Hoen D."/>
            <person name="Wright S."/>
            <person name="Bruskiewich R."/>
            <person name="Bureau T."/>
            <person name="Miyao A."/>
            <person name="Hirochika H."/>
            <person name="Nishikawa T."/>
            <person name="Kadowaki K."/>
            <person name="Sugiura M."/>
            <person name="Burr B."/>
            <person name="Sasaki T."/>
        </authorList>
    </citation>
    <scope>NUCLEOTIDE SEQUENCE [LARGE SCALE GENOMIC DNA]</scope>
    <source>
        <strain evidence="3">cv. Nipponbare</strain>
    </source>
</reference>
<feature type="region of interest" description="Disordered" evidence="1">
    <location>
        <begin position="27"/>
        <end position="52"/>
    </location>
</feature>
<name>A0A0P0V1J4_ORYSJ</name>
<dbReference type="AlphaFoldDB" id="A0A0P0V1J4"/>
<organism evidence="2 3">
    <name type="scientific">Oryza sativa subsp. japonica</name>
    <name type="common">Rice</name>
    <dbReference type="NCBI Taxonomy" id="39947"/>
    <lineage>
        <taxon>Eukaryota</taxon>
        <taxon>Viridiplantae</taxon>
        <taxon>Streptophyta</taxon>
        <taxon>Embryophyta</taxon>
        <taxon>Tracheophyta</taxon>
        <taxon>Spermatophyta</taxon>
        <taxon>Magnoliopsida</taxon>
        <taxon>Liliopsida</taxon>
        <taxon>Poales</taxon>
        <taxon>Poaceae</taxon>
        <taxon>BOP clade</taxon>
        <taxon>Oryzoideae</taxon>
        <taxon>Oryzeae</taxon>
        <taxon>Oryzinae</taxon>
        <taxon>Oryza</taxon>
        <taxon>Oryza sativa</taxon>
    </lineage>
</organism>
<reference evidence="3" key="2">
    <citation type="journal article" date="2008" name="Nucleic Acids Res.">
        <title>The rice annotation project database (RAP-DB): 2008 update.</title>
        <authorList>
            <consortium name="The rice annotation project (RAP)"/>
        </authorList>
    </citation>
    <scope>GENOME REANNOTATION</scope>
    <source>
        <strain evidence="3">cv. Nipponbare</strain>
    </source>
</reference>
<evidence type="ECO:0000313" key="2">
    <source>
        <dbReference type="EMBL" id="BAF04736.1"/>
    </source>
</evidence>
<sequence>MKRRSSVWETDRSWEGKWVRWRSVQLDGGGGRSRVTPRRHPPRRGGAGGGGETLAWGDEIQKYLFGNLRRSLTIEADNLARYVYCSTQHIFFISSVHLFSNLSLQYHFIFQLQLMDILLHLANMIVTSDICKYIIRIS</sequence>
<evidence type="ECO:0000256" key="1">
    <source>
        <dbReference type="SAM" id="MobiDB-lite"/>
    </source>
</evidence>